<dbReference type="Pfam" id="PF04607">
    <property type="entry name" value="RelA_SpoT"/>
    <property type="match status" value="1"/>
</dbReference>
<dbReference type="SUPFAM" id="SSF81301">
    <property type="entry name" value="Nucleotidyltransferase"/>
    <property type="match status" value="1"/>
</dbReference>
<comment type="caution">
    <text evidence="2">The sequence shown here is derived from an EMBL/GenBank/DDBJ whole genome shotgun (WGS) entry which is preliminary data.</text>
</comment>
<proteinExistence type="predicted"/>
<evidence type="ECO:0000313" key="3">
    <source>
        <dbReference type="Proteomes" id="UP000176634"/>
    </source>
</evidence>
<dbReference type="InterPro" id="IPR007685">
    <property type="entry name" value="RelA_SpoT"/>
</dbReference>
<feature type="domain" description="RelA/SpoT" evidence="1">
    <location>
        <begin position="52"/>
        <end position="172"/>
    </location>
</feature>
<name>A0A1F6P9B0_9BACT</name>
<evidence type="ECO:0000259" key="1">
    <source>
        <dbReference type="SMART" id="SM00954"/>
    </source>
</evidence>
<gene>
    <name evidence="2" type="ORF">A2563_03770</name>
</gene>
<evidence type="ECO:0000313" key="2">
    <source>
        <dbReference type="EMBL" id="OGH92759.1"/>
    </source>
</evidence>
<sequence>MLNADQVKKDYQNLKPFYEKFQTEVCGFLLTVKEKHAASVDVSSILERQDGIKKLESIEDNIREKPEKYQDLNELSQINDVAGVRITCHCQSDREVLFNILGGEILQQQEYIDVDGQEKDGIYRAYHYNFSKIFDTPIGRKKLSCEVQLRTVLGDAWAKQDTKYVYKKISEGEPHVLSKAISDILNSCEALWDLVKEKTRTDSGDSKRPQAEIIKLSEKIKMVGDQIKIKEKDSNLTEWLKHHQLVAKKGLTDAEVITFMEVEILLPLSELNLAKTKLNDVAREAPIRTFGWPIALYLERDEYRPKVLKDGIVAEIKTNDRDLNGKHRAWTYDYWTIRTDGSFYLAKSLFENTRKPTHIFFDTRIIRTTEVLMYALNLYSALGVPEDQRLTVKIRYSGINGKKLGAAGNRLIHDYRICHENDIEMEITASMKELSEEMSVCVGKLTAPLFELFDFFAVSQEVLYGIVNNYRKGIIT</sequence>
<accession>A0A1F6P9B0</accession>
<dbReference type="Proteomes" id="UP000176634">
    <property type="component" value="Unassembled WGS sequence"/>
</dbReference>
<reference evidence="2 3" key="1">
    <citation type="journal article" date="2016" name="Nat. Commun.">
        <title>Thousands of microbial genomes shed light on interconnected biogeochemical processes in an aquifer system.</title>
        <authorList>
            <person name="Anantharaman K."/>
            <person name="Brown C.T."/>
            <person name="Hug L.A."/>
            <person name="Sharon I."/>
            <person name="Castelle C.J."/>
            <person name="Probst A.J."/>
            <person name="Thomas B.C."/>
            <person name="Singh A."/>
            <person name="Wilkins M.J."/>
            <person name="Karaoz U."/>
            <person name="Brodie E.L."/>
            <person name="Williams K.H."/>
            <person name="Hubbard S.S."/>
            <person name="Banfield J.F."/>
        </authorList>
    </citation>
    <scope>NUCLEOTIDE SEQUENCE [LARGE SCALE GENOMIC DNA]</scope>
</reference>
<dbReference type="GO" id="GO:0015969">
    <property type="term" value="P:guanosine tetraphosphate metabolic process"/>
    <property type="evidence" value="ECO:0007669"/>
    <property type="project" value="InterPro"/>
</dbReference>
<dbReference type="InterPro" id="IPR052366">
    <property type="entry name" value="GTP_Pyrophosphokinase"/>
</dbReference>
<dbReference type="PANTHER" id="PTHR47837:SF1">
    <property type="entry name" value="GTP PYROPHOSPHOKINASE YJBM"/>
    <property type="match status" value="1"/>
</dbReference>
<dbReference type="AlphaFoldDB" id="A0A1F6P9B0"/>
<protein>
    <recommendedName>
        <fullName evidence="1">RelA/SpoT domain-containing protein</fullName>
    </recommendedName>
</protein>
<dbReference type="CDD" id="cd05399">
    <property type="entry name" value="NT_Rel-Spo_like"/>
    <property type="match status" value="1"/>
</dbReference>
<dbReference type="EMBL" id="MFRA01000005">
    <property type="protein sequence ID" value="OGH92759.1"/>
    <property type="molecule type" value="Genomic_DNA"/>
</dbReference>
<organism evidence="2 3">
    <name type="scientific">Candidatus Magasanikbacteria bacterium RIFOXYD1_FULL_40_23</name>
    <dbReference type="NCBI Taxonomy" id="1798705"/>
    <lineage>
        <taxon>Bacteria</taxon>
        <taxon>Candidatus Magasanikiibacteriota</taxon>
    </lineage>
</organism>
<dbReference type="InterPro" id="IPR043519">
    <property type="entry name" value="NT_sf"/>
</dbReference>
<dbReference type="Gene3D" id="3.30.460.10">
    <property type="entry name" value="Beta Polymerase, domain 2"/>
    <property type="match status" value="1"/>
</dbReference>
<dbReference type="SMART" id="SM00954">
    <property type="entry name" value="RelA_SpoT"/>
    <property type="match status" value="1"/>
</dbReference>
<dbReference type="PANTHER" id="PTHR47837">
    <property type="entry name" value="GTP PYROPHOSPHOKINASE YJBM"/>
    <property type="match status" value="1"/>
</dbReference>